<reference evidence="1 2" key="1">
    <citation type="journal article" date="2022" name="Plant J.">
        <title>Chromosome-level genome of Camellia lanceoleosa provides a valuable resource for understanding genome evolution and self-incompatibility.</title>
        <authorList>
            <person name="Gong W."/>
            <person name="Xiao S."/>
            <person name="Wang L."/>
            <person name="Liao Z."/>
            <person name="Chang Y."/>
            <person name="Mo W."/>
            <person name="Hu G."/>
            <person name="Li W."/>
            <person name="Zhao G."/>
            <person name="Zhu H."/>
            <person name="Hu X."/>
            <person name="Ji K."/>
            <person name="Xiang X."/>
            <person name="Song Q."/>
            <person name="Yuan D."/>
            <person name="Jin S."/>
            <person name="Zhang L."/>
        </authorList>
    </citation>
    <scope>NUCLEOTIDE SEQUENCE [LARGE SCALE GENOMIC DNA]</scope>
    <source>
        <strain evidence="1">SQ_2022a</strain>
    </source>
</reference>
<name>A0ACC0HW56_9ERIC</name>
<proteinExistence type="predicted"/>
<comment type="caution">
    <text evidence="1">The sequence shown here is derived from an EMBL/GenBank/DDBJ whole genome shotgun (WGS) entry which is preliminary data.</text>
</comment>
<dbReference type="EMBL" id="CM045759">
    <property type="protein sequence ID" value="KAI8017703.1"/>
    <property type="molecule type" value="Genomic_DNA"/>
</dbReference>
<evidence type="ECO:0000313" key="2">
    <source>
        <dbReference type="Proteomes" id="UP001060215"/>
    </source>
</evidence>
<organism evidence="1 2">
    <name type="scientific">Camellia lanceoleosa</name>
    <dbReference type="NCBI Taxonomy" id="1840588"/>
    <lineage>
        <taxon>Eukaryota</taxon>
        <taxon>Viridiplantae</taxon>
        <taxon>Streptophyta</taxon>
        <taxon>Embryophyta</taxon>
        <taxon>Tracheophyta</taxon>
        <taxon>Spermatophyta</taxon>
        <taxon>Magnoliopsida</taxon>
        <taxon>eudicotyledons</taxon>
        <taxon>Gunneridae</taxon>
        <taxon>Pentapetalae</taxon>
        <taxon>asterids</taxon>
        <taxon>Ericales</taxon>
        <taxon>Theaceae</taxon>
        <taxon>Camellia</taxon>
    </lineage>
</organism>
<sequence>MSILGLVMMVRLIRSGRFMPLFWGCLGFKERKEANNDEFEWERVNEEGEERKGLSLVIDRIEQLSVASQVSINEESSDIREEASRDFEWEVLLAVHNLDRLHELDHHDNSDGISYLDVRDGYIYVVVYNTLLGQFVQNKSALKGNPPASKAVVENLLSVALTKKKLQENNVVCAVCKDEILVEEKVIRLPCRHH</sequence>
<evidence type="ECO:0000313" key="1">
    <source>
        <dbReference type="EMBL" id="KAI8017703.1"/>
    </source>
</evidence>
<keyword evidence="2" id="KW-1185">Reference proteome</keyword>
<protein>
    <submittedName>
        <fullName evidence="1">E3 ubiquitin-protein ligase RING1-like</fullName>
    </submittedName>
</protein>
<accession>A0ACC0HW56</accession>
<dbReference type="Proteomes" id="UP001060215">
    <property type="component" value="Chromosome 2"/>
</dbReference>
<gene>
    <name evidence="1" type="ORF">LOK49_LG04G02954</name>
</gene>